<dbReference type="Gene3D" id="3.40.50.2000">
    <property type="entry name" value="Glycogen Phosphorylase B"/>
    <property type="match status" value="1"/>
</dbReference>
<sequence length="382" mass="42293">MSPKRRPDVVCFSHLRWSFVFQRPQHLLSRCARTRRVFFFEEPVWSDGPPRIEAASVDRHGVRVVTPHLPSGLDDARIHALQRDLVDDMLDRFGIDDHVLWYYTPMALLFSRHLAARAVVYDCMDELSAFAGAPPALKHHEAELLRRADVVFTGGRSLYESKRALHANVHLLPSSVDVAHFSAARRPLAPPADQATIPGPRLGYFGVIDERMDLDLIAGVAAARPGWHLVFVGPVVKIDPASLPRAPNIHYLSKKTYEELPAYLAGWDVALLPFARNEATRFISPTKTPEYLAGGKPVVSTSIRDVVRPYGELGLARIADTAGDFVAAVEAYLAEDHAARLARADALLAQGSWDATWSKIEKLLDGVLMVARRPAARQGADV</sequence>
<protein>
    <submittedName>
        <fullName evidence="1">Glycosyltransferase</fullName>
        <ecNumber evidence="1">2.4.-.-</ecNumber>
    </submittedName>
</protein>
<dbReference type="BioCyc" id="SCEL448385:SCE_RS15660-MONOMER"/>
<dbReference type="SUPFAM" id="SSF53756">
    <property type="entry name" value="UDP-Glycosyltransferase/glycogen phosphorylase"/>
    <property type="match status" value="1"/>
</dbReference>
<dbReference type="CAZy" id="GT4">
    <property type="family name" value="Glycosyltransferase Family 4"/>
</dbReference>
<dbReference type="HOGENOM" id="CLU_041132_2_0_7"/>
<dbReference type="AlphaFoldDB" id="A9GI36"/>
<dbReference type="Gene3D" id="3.40.50.11010">
    <property type="match status" value="1"/>
</dbReference>
<evidence type="ECO:0000313" key="2">
    <source>
        <dbReference type="Proteomes" id="UP000002139"/>
    </source>
</evidence>
<organism evidence="1 2">
    <name type="scientific">Sorangium cellulosum (strain So ce56)</name>
    <name type="common">Polyangium cellulosum (strain So ce56)</name>
    <dbReference type="NCBI Taxonomy" id="448385"/>
    <lineage>
        <taxon>Bacteria</taxon>
        <taxon>Pseudomonadati</taxon>
        <taxon>Myxococcota</taxon>
        <taxon>Polyangia</taxon>
        <taxon>Polyangiales</taxon>
        <taxon>Polyangiaceae</taxon>
        <taxon>Sorangium</taxon>
    </lineage>
</organism>
<evidence type="ECO:0000313" key="1">
    <source>
        <dbReference type="EMBL" id="CAN93212.1"/>
    </source>
</evidence>
<accession>A9GI36</accession>
<dbReference type="GO" id="GO:0016757">
    <property type="term" value="F:glycosyltransferase activity"/>
    <property type="evidence" value="ECO:0007669"/>
    <property type="project" value="UniProtKB-KW"/>
</dbReference>
<dbReference type="eggNOG" id="COG0438">
    <property type="taxonomic scope" value="Bacteria"/>
</dbReference>
<keyword evidence="2" id="KW-1185">Reference proteome</keyword>
<proteinExistence type="predicted"/>
<dbReference type="EC" id="2.4.-.-" evidence="1"/>
<dbReference type="EMBL" id="AM746676">
    <property type="protein sequence ID" value="CAN93212.1"/>
    <property type="molecule type" value="Genomic_DNA"/>
</dbReference>
<dbReference type="Proteomes" id="UP000002139">
    <property type="component" value="Chromosome"/>
</dbReference>
<name>A9GI36_SORC5</name>
<keyword evidence="1" id="KW-0328">Glycosyltransferase</keyword>
<dbReference type="CDD" id="cd04950">
    <property type="entry name" value="GT4_TuaH-like"/>
    <property type="match status" value="1"/>
</dbReference>
<dbReference type="RefSeq" id="WP_012235684.1">
    <property type="nucleotide sequence ID" value="NC_010162.1"/>
</dbReference>
<dbReference type="KEGG" id="scl:sce3053"/>
<dbReference type="STRING" id="448385.sce3053"/>
<gene>
    <name evidence="1" type="ordered locus">sce3053</name>
</gene>
<dbReference type="PANTHER" id="PTHR12526">
    <property type="entry name" value="GLYCOSYLTRANSFERASE"/>
    <property type="match status" value="1"/>
</dbReference>
<dbReference type="PANTHER" id="PTHR12526:SF630">
    <property type="entry name" value="GLYCOSYLTRANSFERASE"/>
    <property type="match status" value="1"/>
</dbReference>
<reference evidence="1 2" key="1">
    <citation type="journal article" date="2007" name="Nat. Biotechnol.">
        <title>Complete genome sequence of the myxobacterium Sorangium cellulosum.</title>
        <authorList>
            <person name="Schneiker S."/>
            <person name="Perlova O."/>
            <person name="Kaiser O."/>
            <person name="Gerth K."/>
            <person name="Alici A."/>
            <person name="Altmeyer M.O."/>
            <person name="Bartels D."/>
            <person name="Bekel T."/>
            <person name="Beyer S."/>
            <person name="Bode E."/>
            <person name="Bode H.B."/>
            <person name="Bolten C.J."/>
            <person name="Choudhuri J.V."/>
            <person name="Doss S."/>
            <person name="Elnakady Y.A."/>
            <person name="Frank B."/>
            <person name="Gaigalat L."/>
            <person name="Goesmann A."/>
            <person name="Groeger C."/>
            <person name="Gross F."/>
            <person name="Jelsbak L."/>
            <person name="Jelsbak L."/>
            <person name="Kalinowski J."/>
            <person name="Kegler C."/>
            <person name="Knauber T."/>
            <person name="Konietzny S."/>
            <person name="Kopp M."/>
            <person name="Krause L."/>
            <person name="Krug D."/>
            <person name="Linke B."/>
            <person name="Mahmud T."/>
            <person name="Martinez-Arias R."/>
            <person name="McHardy A.C."/>
            <person name="Merai M."/>
            <person name="Meyer F."/>
            <person name="Mormann S."/>
            <person name="Munoz-Dorado J."/>
            <person name="Perez J."/>
            <person name="Pradella S."/>
            <person name="Rachid S."/>
            <person name="Raddatz G."/>
            <person name="Rosenau F."/>
            <person name="Rueckert C."/>
            <person name="Sasse F."/>
            <person name="Scharfe M."/>
            <person name="Schuster S.C."/>
            <person name="Suen G."/>
            <person name="Treuner-Lange A."/>
            <person name="Velicer G.J."/>
            <person name="Vorholter F.-J."/>
            <person name="Weissman K.J."/>
            <person name="Welch R.D."/>
            <person name="Wenzel S.C."/>
            <person name="Whitworth D.E."/>
            <person name="Wilhelm S."/>
            <person name="Wittmann C."/>
            <person name="Bloecker H."/>
            <person name="Puehler A."/>
            <person name="Mueller R."/>
        </authorList>
    </citation>
    <scope>NUCLEOTIDE SEQUENCE [LARGE SCALE GENOMIC DNA]</scope>
    <source>
        <strain evidence="2">So ce56</strain>
    </source>
</reference>
<dbReference type="OrthoDB" id="9816564at2"/>
<dbReference type="Pfam" id="PF13692">
    <property type="entry name" value="Glyco_trans_1_4"/>
    <property type="match status" value="1"/>
</dbReference>
<keyword evidence="1" id="KW-0808">Transferase</keyword>